<dbReference type="GO" id="GO:0016811">
    <property type="term" value="F:hydrolase activity, acting on carbon-nitrogen (but not peptide) bonds, in linear amides"/>
    <property type="evidence" value="ECO:0007669"/>
    <property type="project" value="TreeGrafter"/>
</dbReference>
<dbReference type="PROSITE" id="PS50263">
    <property type="entry name" value="CN_HYDROLASE"/>
    <property type="match status" value="2"/>
</dbReference>
<gene>
    <name evidence="3" type="ORF">A2V47_05630</name>
</gene>
<dbReference type="Gene3D" id="3.60.110.10">
    <property type="entry name" value="Carbon-nitrogen hydrolase"/>
    <property type="match status" value="2"/>
</dbReference>
<dbReference type="InterPro" id="IPR003010">
    <property type="entry name" value="C-N_Hydrolase"/>
</dbReference>
<protein>
    <recommendedName>
        <fullName evidence="2">CN hydrolase domain-containing protein</fullName>
    </recommendedName>
</protein>
<dbReference type="Pfam" id="PF00795">
    <property type="entry name" value="CN_hydrolase"/>
    <property type="match status" value="2"/>
</dbReference>
<evidence type="ECO:0000259" key="2">
    <source>
        <dbReference type="PROSITE" id="PS50263"/>
    </source>
</evidence>
<reference evidence="3 4" key="1">
    <citation type="journal article" date="2016" name="Nat. Commun.">
        <title>Thousands of microbial genomes shed light on interconnected biogeochemical processes in an aquifer system.</title>
        <authorList>
            <person name="Anantharaman K."/>
            <person name="Brown C.T."/>
            <person name="Hug L.A."/>
            <person name="Sharon I."/>
            <person name="Castelle C.J."/>
            <person name="Probst A.J."/>
            <person name="Thomas B.C."/>
            <person name="Singh A."/>
            <person name="Wilkins M.J."/>
            <person name="Karaoz U."/>
            <person name="Brodie E.L."/>
            <person name="Williams K.H."/>
            <person name="Hubbard S.S."/>
            <person name="Banfield J.F."/>
        </authorList>
    </citation>
    <scope>NUCLEOTIDE SEQUENCE [LARGE SCALE GENOMIC DNA]</scope>
</reference>
<evidence type="ECO:0000256" key="1">
    <source>
        <dbReference type="ARBA" id="ARBA00022801"/>
    </source>
</evidence>
<dbReference type="InterPro" id="IPR050345">
    <property type="entry name" value="Aliph_Amidase/BUP"/>
</dbReference>
<evidence type="ECO:0000313" key="4">
    <source>
        <dbReference type="Proteomes" id="UP000177701"/>
    </source>
</evidence>
<proteinExistence type="predicted"/>
<evidence type="ECO:0000313" key="3">
    <source>
        <dbReference type="EMBL" id="OGD16880.1"/>
    </source>
</evidence>
<feature type="domain" description="CN hydrolase" evidence="2">
    <location>
        <begin position="5"/>
        <end position="254"/>
    </location>
</feature>
<keyword evidence="1" id="KW-0378">Hydrolase</keyword>
<dbReference type="SUPFAM" id="SSF56317">
    <property type="entry name" value="Carbon-nitrogen hydrolase"/>
    <property type="match status" value="2"/>
</dbReference>
<dbReference type="PANTHER" id="PTHR43674">
    <property type="entry name" value="NITRILASE C965.09-RELATED"/>
    <property type="match status" value="1"/>
</dbReference>
<dbReference type="STRING" id="1797291.A2V47_05630"/>
<dbReference type="InterPro" id="IPR036526">
    <property type="entry name" value="C-N_Hydrolase_sf"/>
</dbReference>
<feature type="domain" description="CN hydrolase" evidence="2">
    <location>
        <begin position="295"/>
        <end position="520"/>
    </location>
</feature>
<name>A0A1F5AEG0_9BACT</name>
<dbReference type="AlphaFoldDB" id="A0A1F5AEG0"/>
<accession>A0A1F5AEG0</accession>
<comment type="caution">
    <text evidence="3">The sequence shown here is derived from an EMBL/GenBank/DDBJ whole genome shotgun (WGS) entry which is preliminary data.</text>
</comment>
<dbReference type="CDD" id="cd07197">
    <property type="entry name" value="nitrilase"/>
    <property type="match status" value="2"/>
</dbReference>
<dbReference type="Proteomes" id="UP000177701">
    <property type="component" value="Unassembled WGS sequence"/>
</dbReference>
<sequence length="555" mass="63106">MVNKLKIACLQVSAREYSDRFENRENILKMIDKAADSHPQLMVLPECVYPAYYISPLIVKNSLEFQKSTLVLITEVKQRAKLYKCYIALGIVETDPIENILYNSALLINPEGQEISCFRKSFLWHFDSHWFCAGEEYPVIETEFGKIGMFICSDGRLPEIVRCLSLQGADILLDLTNWVTSGFEKENLTNPQVEYMIPTRALENRVWIIAANKVGMEAKSILYCGKSAVFAPDGQIAKIASSCQEEILFYEISLEEAINKSIDNQINIISDRRPELYSELVQPTDTLPIYSIMKKKTGPKNPNPFTAVVQIEFEDNFKKYLQKIELFINNLLEQEADIIIFPECDFIFPENGEEIIHKIKQITKGRKALCAITLVEKADESYYKTTFLIESGKLRGKYRKTHIEREEKSLFSPGDLGLPVFKTSYGYVGVMIGYEGIFPEIARTLTLKGSDIIIWPSKFCNDRQIIICRSRGAENKIFVACSNSISHQSNGHSLITSPSGQILTSCLGKTEQTSLSSLNLLLSRNKNIVPHTNTILNRKPDTYKILLNNIHIEEK</sequence>
<dbReference type="PANTHER" id="PTHR43674:SF16">
    <property type="entry name" value="CARBON-NITROGEN FAMILY, PUTATIVE (AFU_ORTHOLOGUE AFUA_5G02350)-RELATED"/>
    <property type="match status" value="1"/>
</dbReference>
<organism evidence="3 4">
    <name type="scientific">Candidatus Sediminicultor quintus</name>
    <dbReference type="NCBI Taxonomy" id="1797291"/>
    <lineage>
        <taxon>Bacteria</taxon>
        <taxon>Pseudomonadati</taxon>
        <taxon>Atribacterota</taxon>
        <taxon>Candidatus Phoenicimicrobiia</taxon>
        <taxon>Candidatus Pheonicimicrobiales</taxon>
        <taxon>Candidatus Phoenicimicrobiaceae</taxon>
        <taxon>Candidatus Sediminicultor</taxon>
    </lineage>
</organism>
<dbReference type="EMBL" id="MEYH01000022">
    <property type="protein sequence ID" value="OGD16880.1"/>
    <property type="molecule type" value="Genomic_DNA"/>
</dbReference>